<dbReference type="InterPro" id="IPR001063">
    <property type="entry name" value="Ribosomal_uL22"/>
</dbReference>
<gene>
    <name evidence="5" type="ORF">CYLTODRAFT_345877</name>
</gene>
<evidence type="ECO:0000256" key="4">
    <source>
        <dbReference type="RuleBase" id="RU004005"/>
    </source>
</evidence>
<dbReference type="InterPro" id="IPR036394">
    <property type="entry name" value="Ribosomal_uL22_sf"/>
</dbReference>
<feature type="non-terminal residue" evidence="5">
    <location>
        <position position="1"/>
    </location>
</feature>
<dbReference type="SUPFAM" id="SSF54843">
    <property type="entry name" value="Ribosomal protein L22"/>
    <property type="match status" value="1"/>
</dbReference>
<evidence type="ECO:0000256" key="1">
    <source>
        <dbReference type="ARBA" id="ARBA00009451"/>
    </source>
</evidence>
<dbReference type="EMBL" id="KN880454">
    <property type="protein sequence ID" value="KIY71434.1"/>
    <property type="molecule type" value="Genomic_DNA"/>
</dbReference>
<dbReference type="PANTHER" id="PTHR13501:SF8">
    <property type="entry name" value="LARGE RIBOSOMAL SUBUNIT PROTEIN UL22M"/>
    <property type="match status" value="1"/>
</dbReference>
<keyword evidence="2 4" id="KW-0689">Ribosomal protein</keyword>
<name>A0A0D7BMP3_9AGAR</name>
<evidence type="ECO:0000256" key="3">
    <source>
        <dbReference type="ARBA" id="ARBA00023274"/>
    </source>
</evidence>
<dbReference type="InterPro" id="IPR047867">
    <property type="entry name" value="Ribosomal_uL22_bac/org-type"/>
</dbReference>
<dbReference type="Gene3D" id="3.90.470.10">
    <property type="entry name" value="Ribosomal protein L22/L17"/>
    <property type="match status" value="1"/>
</dbReference>
<keyword evidence="3 4" id="KW-0687">Ribonucleoprotein</keyword>
<dbReference type="PANTHER" id="PTHR13501">
    <property type="entry name" value="CHLOROPLAST 50S RIBOSOMAL PROTEIN L22-RELATED"/>
    <property type="match status" value="1"/>
</dbReference>
<dbReference type="AlphaFoldDB" id="A0A0D7BMP3"/>
<keyword evidence="6" id="KW-1185">Reference proteome</keyword>
<proteinExistence type="inferred from homology"/>
<sequence length="148" mass="17040">HKYSTMNFKISARKLNMLGRQIAGKPIDHAILQMQFSEKRASERIKNMLVTAKDHASRYRALETSKLVIAESWVSKGTHKIKRIEPKGRGRTGIQTHPLARLHVVLKEGKTLEEQKQKLLAKRLRKIQSPGFVREDKPIRNPGANWAW</sequence>
<dbReference type="Pfam" id="PF00237">
    <property type="entry name" value="Ribosomal_L22"/>
    <property type="match status" value="1"/>
</dbReference>
<dbReference type="STRING" id="1314674.A0A0D7BMP3"/>
<dbReference type="GO" id="GO:0006412">
    <property type="term" value="P:translation"/>
    <property type="evidence" value="ECO:0007669"/>
    <property type="project" value="InterPro"/>
</dbReference>
<dbReference type="OrthoDB" id="416470at2759"/>
<dbReference type="GO" id="GO:0005762">
    <property type="term" value="C:mitochondrial large ribosomal subunit"/>
    <property type="evidence" value="ECO:0007669"/>
    <property type="project" value="TreeGrafter"/>
</dbReference>
<dbReference type="Proteomes" id="UP000054007">
    <property type="component" value="Unassembled WGS sequence"/>
</dbReference>
<evidence type="ECO:0000313" key="6">
    <source>
        <dbReference type="Proteomes" id="UP000054007"/>
    </source>
</evidence>
<accession>A0A0D7BMP3</accession>
<organism evidence="5 6">
    <name type="scientific">Cylindrobasidium torrendii FP15055 ss-10</name>
    <dbReference type="NCBI Taxonomy" id="1314674"/>
    <lineage>
        <taxon>Eukaryota</taxon>
        <taxon>Fungi</taxon>
        <taxon>Dikarya</taxon>
        <taxon>Basidiomycota</taxon>
        <taxon>Agaricomycotina</taxon>
        <taxon>Agaricomycetes</taxon>
        <taxon>Agaricomycetidae</taxon>
        <taxon>Agaricales</taxon>
        <taxon>Marasmiineae</taxon>
        <taxon>Physalacriaceae</taxon>
        <taxon>Cylindrobasidium</taxon>
    </lineage>
</organism>
<comment type="similarity">
    <text evidence="1 4">Belongs to the universal ribosomal protein uL22 family.</text>
</comment>
<reference evidence="5 6" key="1">
    <citation type="journal article" date="2015" name="Fungal Genet. Biol.">
        <title>Evolution of novel wood decay mechanisms in Agaricales revealed by the genome sequences of Fistulina hepatica and Cylindrobasidium torrendii.</title>
        <authorList>
            <person name="Floudas D."/>
            <person name="Held B.W."/>
            <person name="Riley R."/>
            <person name="Nagy L.G."/>
            <person name="Koehler G."/>
            <person name="Ransdell A.S."/>
            <person name="Younus H."/>
            <person name="Chow J."/>
            <person name="Chiniquy J."/>
            <person name="Lipzen A."/>
            <person name="Tritt A."/>
            <person name="Sun H."/>
            <person name="Haridas S."/>
            <person name="LaButti K."/>
            <person name="Ohm R.A."/>
            <person name="Kues U."/>
            <person name="Blanchette R.A."/>
            <person name="Grigoriev I.V."/>
            <person name="Minto R.E."/>
            <person name="Hibbett D.S."/>
        </authorList>
    </citation>
    <scope>NUCLEOTIDE SEQUENCE [LARGE SCALE GENOMIC DNA]</scope>
    <source>
        <strain evidence="5 6">FP15055 ss-10</strain>
    </source>
</reference>
<protein>
    <submittedName>
        <fullName evidence="5">Ribosomal protein L22</fullName>
    </submittedName>
</protein>
<evidence type="ECO:0000313" key="5">
    <source>
        <dbReference type="EMBL" id="KIY71434.1"/>
    </source>
</evidence>
<dbReference type="GO" id="GO:0003735">
    <property type="term" value="F:structural constituent of ribosome"/>
    <property type="evidence" value="ECO:0007669"/>
    <property type="project" value="InterPro"/>
</dbReference>
<evidence type="ECO:0000256" key="2">
    <source>
        <dbReference type="ARBA" id="ARBA00022980"/>
    </source>
</evidence>